<dbReference type="InterPro" id="IPR050768">
    <property type="entry name" value="UPF0353/GerABKA_families"/>
</dbReference>
<protein>
    <submittedName>
        <fullName evidence="5">Aerotolerance regulator BatA</fullName>
    </submittedName>
</protein>
<evidence type="ECO:0000256" key="1">
    <source>
        <dbReference type="ARBA" id="ARBA00022475"/>
    </source>
</evidence>
<evidence type="ECO:0000313" key="6">
    <source>
        <dbReference type="Proteomes" id="UP000069030"/>
    </source>
</evidence>
<dbReference type="KEGG" id="mod:AS202_05065"/>
<dbReference type="eggNOG" id="COG2304">
    <property type="taxonomic scope" value="Bacteria"/>
</dbReference>
<dbReference type="Pfam" id="PF00092">
    <property type="entry name" value="VWA"/>
    <property type="match status" value="1"/>
</dbReference>
<dbReference type="PROSITE" id="PS50234">
    <property type="entry name" value="VWFA"/>
    <property type="match status" value="1"/>
</dbReference>
<dbReference type="PANTHER" id="PTHR22550:SF5">
    <property type="entry name" value="LEUCINE ZIPPER PROTEIN 4"/>
    <property type="match status" value="1"/>
</dbReference>
<proteinExistence type="predicted"/>
<evidence type="ECO:0000313" key="5">
    <source>
        <dbReference type="EMBL" id="ALU25545.1"/>
    </source>
</evidence>
<keyword evidence="1" id="KW-1003">Cell membrane</keyword>
<dbReference type="Gene3D" id="3.40.50.410">
    <property type="entry name" value="von Willebrand factor, type A domain"/>
    <property type="match status" value="1"/>
</dbReference>
<dbReference type="SMART" id="SM00327">
    <property type="entry name" value="VWA"/>
    <property type="match status" value="1"/>
</dbReference>
<dbReference type="InterPro" id="IPR002035">
    <property type="entry name" value="VWF_A"/>
</dbReference>
<name>A0A0S7EAG6_9FLAO</name>
<dbReference type="Proteomes" id="UP000069030">
    <property type="component" value="Chromosome"/>
</dbReference>
<dbReference type="AlphaFoldDB" id="A0A0S7EAG6"/>
<dbReference type="SUPFAM" id="SSF53300">
    <property type="entry name" value="vWA-like"/>
    <property type="match status" value="1"/>
</dbReference>
<dbReference type="Pfam" id="PF07584">
    <property type="entry name" value="BatA"/>
    <property type="match status" value="1"/>
</dbReference>
<keyword evidence="2" id="KW-0812">Transmembrane</keyword>
<sequence length="334" mass="37228">MIQNITFANPEFFWLFILLPIVLFVWYKNRKKQRATVKLSTIQGVQEHTSLLVKLLPISIILRVLAFSAIIVGMARPQIVNVDSQIHSTHGIDIVMAMDVSGSMLARDLKPNRLEALKTVAADFVSQRVTDRIGLVIYAAEAYTKTPVTSDKLLILNDLKSIKYDNVLRDGTAIGVGLATSVNRLKDSPAKSKIIILLTDGVNNTGTVDPTLAAEISKEYNIKVYTIGIGTNGLAESPVGIRENGEIVYEKVPVELDEELMKSIAKTTGGKYFRATDTSKLKAIYEEINQLEKTKIDEQKFVKSDDKFQFLVLLAFILLCIDFTLQKTLFRGFI</sequence>
<evidence type="ECO:0000256" key="2">
    <source>
        <dbReference type="ARBA" id="ARBA00022692"/>
    </source>
</evidence>
<dbReference type="InterPro" id="IPR036465">
    <property type="entry name" value="vWFA_dom_sf"/>
</dbReference>
<keyword evidence="4" id="KW-0472">Membrane</keyword>
<gene>
    <name evidence="5" type="ORF">AS202_05065</name>
</gene>
<evidence type="ECO:0000256" key="3">
    <source>
        <dbReference type="ARBA" id="ARBA00022989"/>
    </source>
</evidence>
<accession>A0A0S7EAG6</accession>
<keyword evidence="3" id="KW-1133">Transmembrane helix</keyword>
<evidence type="ECO:0000256" key="4">
    <source>
        <dbReference type="ARBA" id="ARBA00023136"/>
    </source>
</evidence>
<organism evidence="5 6">
    <name type="scientific">Myroides odoratimimus</name>
    <dbReference type="NCBI Taxonomy" id="76832"/>
    <lineage>
        <taxon>Bacteria</taxon>
        <taxon>Pseudomonadati</taxon>
        <taxon>Bacteroidota</taxon>
        <taxon>Flavobacteriia</taxon>
        <taxon>Flavobacteriales</taxon>
        <taxon>Flavobacteriaceae</taxon>
        <taxon>Myroides</taxon>
    </lineage>
</organism>
<dbReference type="EMBL" id="CP013690">
    <property type="protein sequence ID" value="ALU25545.1"/>
    <property type="molecule type" value="Genomic_DNA"/>
</dbReference>
<dbReference type="RefSeq" id="WP_006258010.1">
    <property type="nucleotide sequence ID" value="NZ_BCMQ01000002.1"/>
</dbReference>
<dbReference type="PANTHER" id="PTHR22550">
    <property type="entry name" value="SPORE GERMINATION PROTEIN"/>
    <property type="match status" value="1"/>
</dbReference>
<reference evidence="5 6" key="1">
    <citation type="journal article" date="2016" name="J. Zhejiang Univ. Sci. B">
        <title>Antibiotic resistance mechanisms of Myroides sp.</title>
        <authorList>
            <person name="Hu S."/>
            <person name="Yuan S."/>
            <person name="Qu H."/>
            <person name="Jiang T."/>
            <person name="Zhou Y."/>
            <person name="Wang M."/>
            <person name="Ming D."/>
        </authorList>
    </citation>
    <scope>NUCLEOTIDE SEQUENCE [LARGE SCALE GENOMIC DNA]</scope>
    <source>
        <strain evidence="5 6">PR63039</strain>
    </source>
</reference>
<dbReference type="InterPro" id="IPR024163">
    <property type="entry name" value="Aerotolerance_reg_N"/>
</dbReference>